<accession>A0A0S4JN10</accession>
<proteinExistence type="predicted"/>
<reference evidence="3" key="1">
    <citation type="submission" date="2015-09" db="EMBL/GenBank/DDBJ databases">
        <authorList>
            <consortium name="Pathogen Informatics"/>
        </authorList>
    </citation>
    <scope>NUCLEOTIDE SEQUENCE [LARGE SCALE GENOMIC DNA]</scope>
    <source>
        <strain evidence="3">Lake Konstanz</strain>
    </source>
</reference>
<organism evidence="2 3">
    <name type="scientific">Bodo saltans</name>
    <name type="common">Flagellated protozoan</name>
    <dbReference type="NCBI Taxonomy" id="75058"/>
    <lineage>
        <taxon>Eukaryota</taxon>
        <taxon>Discoba</taxon>
        <taxon>Euglenozoa</taxon>
        <taxon>Kinetoplastea</taxon>
        <taxon>Metakinetoplastina</taxon>
        <taxon>Eubodonida</taxon>
        <taxon>Bodonidae</taxon>
        <taxon>Bodo</taxon>
    </lineage>
</organism>
<evidence type="ECO:0000256" key="1">
    <source>
        <dbReference type="SAM" id="MobiDB-lite"/>
    </source>
</evidence>
<keyword evidence="3" id="KW-1185">Reference proteome</keyword>
<name>A0A0S4JN10_BODSA</name>
<evidence type="ECO:0000313" key="2">
    <source>
        <dbReference type="EMBL" id="CUG91633.1"/>
    </source>
</evidence>
<feature type="compositionally biased region" description="Pro residues" evidence="1">
    <location>
        <begin position="24"/>
        <end position="35"/>
    </location>
</feature>
<feature type="region of interest" description="Disordered" evidence="1">
    <location>
        <begin position="20"/>
        <end position="170"/>
    </location>
</feature>
<gene>
    <name evidence="2" type="ORF">BSAL_33055</name>
</gene>
<feature type="region of interest" description="Disordered" evidence="1">
    <location>
        <begin position="330"/>
        <end position="353"/>
    </location>
</feature>
<dbReference type="VEuPathDB" id="TriTrypDB:BSAL_33055"/>
<dbReference type="EMBL" id="CYKH01001947">
    <property type="protein sequence ID" value="CUG91633.1"/>
    <property type="molecule type" value="Genomic_DNA"/>
</dbReference>
<protein>
    <submittedName>
        <fullName evidence="2">Uncharacterized protein</fullName>
    </submittedName>
</protein>
<sequence>MAVPETNIRAWLQHHQNHQAFLGRPPPAASPPPTPRQTSVSTPPPQVQRNQALLERIRDASEEYTSATLSRAASVDDHRIDHIDEDERDVGGTSSPDAFYSDGGSPHHEKEPSPGNHRSPPSGGAASKVRHLDADAADDDDFQPRRALNIDPTPHRLTVQPEQRGVASSPPQAALFPRHVVDLQQNQQDNNMNLSMPMTSVSRTLFDTVAQLKWLHLEERQQLLSASSSALTSLRAIRETKRPQRTSDVGTMTQPLVGFTISEYVSSELRRVSTLEAVGRALIASDQDRLRLEQTEYPAFRRTAQFTVAKLEKLFWKQERELRGLRSTASIVSGPMTPGRSELSVSPLSPSNRDDTLDQLKTLLDEMEHVVIPTLLEASRTDALHEPATHESLVAVVTLLTKELRATQSTVVTPPPHMVSIEQRHHRHDGKPPLPSSKSPTMKSPAPTARVEMGSLVSSLIEQNQVLLEALRHAEVAGFVVPRDLFERLRRATAS</sequence>
<dbReference type="Proteomes" id="UP000051952">
    <property type="component" value="Unassembled WGS sequence"/>
</dbReference>
<evidence type="ECO:0000313" key="3">
    <source>
        <dbReference type="Proteomes" id="UP000051952"/>
    </source>
</evidence>
<feature type="region of interest" description="Disordered" evidence="1">
    <location>
        <begin position="421"/>
        <end position="448"/>
    </location>
</feature>
<dbReference type="AlphaFoldDB" id="A0A0S4JN10"/>